<dbReference type="PRINTS" id="PR00698">
    <property type="entry name" value="TMPROTEINSRG"/>
</dbReference>
<name>A0AAE8ZZG3_CAEBR</name>
<organism evidence="7 8">
    <name type="scientific">Caenorhabditis briggsae</name>
    <dbReference type="NCBI Taxonomy" id="6238"/>
    <lineage>
        <taxon>Eukaryota</taxon>
        <taxon>Metazoa</taxon>
        <taxon>Ecdysozoa</taxon>
        <taxon>Nematoda</taxon>
        <taxon>Chromadorea</taxon>
        <taxon>Rhabditida</taxon>
        <taxon>Rhabditina</taxon>
        <taxon>Rhabditomorpha</taxon>
        <taxon>Rhabditoidea</taxon>
        <taxon>Rhabditidae</taxon>
        <taxon>Peloderinae</taxon>
        <taxon>Caenorhabditis</taxon>
    </lineage>
</organism>
<evidence type="ECO:0000256" key="4">
    <source>
        <dbReference type="ARBA" id="ARBA00022989"/>
    </source>
</evidence>
<feature type="transmembrane region" description="Helical" evidence="6">
    <location>
        <begin position="153"/>
        <end position="173"/>
    </location>
</feature>
<comment type="subcellular location">
    <subcellularLocation>
        <location evidence="1">Membrane</location>
        <topology evidence="1">Multi-pass membrane protein</topology>
    </subcellularLocation>
</comment>
<reference evidence="7 8" key="1">
    <citation type="submission" date="2022-02" db="EMBL/GenBank/DDBJ databases">
        <title>Chromosome-level reference genomes for two strains of Caenorhabditis briggsae: an improved platform for comparative genomics.</title>
        <authorList>
            <person name="Stevens L."/>
            <person name="Andersen E.C."/>
        </authorList>
    </citation>
    <scope>NUCLEOTIDE SEQUENCE [LARGE SCALE GENOMIC DNA]</scope>
    <source>
        <strain evidence="7">QX1410_ONT</strain>
        <tissue evidence="7">Whole-organism</tissue>
    </source>
</reference>
<dbReference type="GO" id="GO:0016020">
    <property type="term" value="C:membrane"/>
    <property type="evidence" value="ECO:0007669"/>
    <property type="project" value="UniProtKB-SubCell"/>
</dbReference>
<comment type="similarity">
    <text evidence="2 6">Belongs to the nematode receptor-like protein srg family.</text>
</comment>
<dbReference type="Proteomes" id="UP000827892">
    <property type="component" value="Chromosome V"/>
</dbReference>
<evidence type="ECO:0000256" key="3">
    <source>
        <dbReference type="ARBA" id="ARBA00022692"/>
    </source>
</evidence>
<feature type="transmembrane region" description="Helical" evidence="6">
    <location>
        <begin position="391"/>
        <end position="417"/>
    </location>
</feature>
<dbReference type="GO" id="GO:0004888">
    <property type="term" value="F:transmembrane signaling receptor activity"/>
    <property type="evidence" value="ECO:0007669"/>
    <property type="project" value="InterPro"/>
</dbReference>
<evidence type="ECO:0000313" key="8">
    <source>
        <dbReference type="Proteomes" id="UP000827892"/>
    </source>
</evidence>
<accession>A0AAE8ZZG3</accession>
<evidence type="ECO:0000256" key="2">
    <source>
        <dbReference type="ARBA" id="ARBA00005692"/>
    </source>
</evidence>
<sequence length="492" mass="56525">MITIIKRKKDRDLFEDSFFTLHLADGVVTLYFLMVDTSFFRLTSYVRPVCEFLIPYLKDPSYILTPFYTSYMYAQLAKMLSTLAMSVNRYTSVNHPVHHKVFWMQYCSKVIVAIFVIPCFCVWPVAIGTTSFLPFNGNGVINYEHVIPWARTTYGRLLISIPTLFFTIYSSIVTSAKLKKLGGHMKQVEFSMNVATVFTACGFVLVVALQVSYLLLDAETLLDKMWLTKTILFLVLDISFTRITTYIRPVCEYFVPLLKDDAYYLTPYFTLYLYAQFAKMLSTLTMSINRYTSVNYPLLHKSLWLQHCSKAIFAILLIPILFVWPVAIAKTSFLPNKGQTIIMYEHHFAWARTSFGRILIGGSTLIFTVFSSVVTTYKLSKLGKHMRKVEISLTVATVFTSFGFALMLVVQIFQLVVPLDSFVEDPWMATFLLGATQFVNDFYMLSGPIVLIILDKKIRRSILYCSLRRTNSDKRIIEVSARAVTITETHMF</sequence>
<dbReference type="Pfam" id="PF02118">
    <property type="entry name" value="Srg"/>
    <property type="match status" value="1"/>
</dbReference>
<dbReference type="PANTHER" id="PTHR31627:SF41">
    <property type="entry name" value="SERPENTINE RECEPTOR CLASS GAMMA"/>
    <property type="match status" value="1"/>
</dbReference>
<evidence type="ECO:0000256" key="6">
    <source>
        <dbReference type="RuleBase" id="RU280813"/>
    </source>
</evidence>
<dbReference type="EMBL" id="CP090895">
    <property type="protein sequence ID" value="ULT88357.1"/>
    <property type="molecule type" value="Genomic_DNA"/>
</dbReference>
<dbReference type="InterPro" id="IPR000609">
    <property type="entry name" value="7TM_GPCR_serpentine_rcpt_Srg"/>
</dbReference>
<protein>
    <recommendedName>
        <fullName evidence="6">Serpentine receptor class gamma</fullName>
    </recommendedName>
</protein>
<dbReference type="GO" id="GO:0007606">
    <property type="term" value="P:sensory perception of chemical stimulus"/>
    <property type="evidence" value="ECO:0007669"/>
    <property type="project" value="UniProtKB-UniRule"/>
</dbReference>
<dbReference type="SUPFAM" id="SSF81321">
    <property type="entry name" value="Family A G protein-coupled receptor-like"/>
    <property type="match status" value="1"/>
</dbReference>
<dbReference type="InterPro" id="IPR051119">
    <property type="entry name" value="Nematode_SR-like"/>
</dbReference>
<feature type="transmembrane region" description="Helical" evidence="6">
    <location>
        <begin position="110"/>
        <end position="133"/>
    </location>
</feature>
<feature type="transmembrane region" description="Helical" evidence="6">
    <location>
        <begin position="262"/>
        <end position="281"/>
    </location>
</feature>
<proteinExistence type="inferred from homology"/>
<feature type="transmembrane region" description="Helical" evidence="6">
    <location>
        <begin position="194"/>
        <end position="216"/>
    </location>
</feature>
<evidence type="ECO:0000313" key="7">
    <source>
        <dbReference type="EMBL" id="ULT88357.1"/>
    </source>
</evidence>
<evidence type="ECO:0000256" key="5">
    <source>
        <dbReference type="ARBA" id="ARBA00023136"/>
    </source>
</evidence>
<dbReference type="Gene3D" id="1.20.1070.10">
    <property type="entry name" value="Rhodopsin 7-helix transmembrane proteins"/>
    <property type="match status" value="2"/>
</dbReference>
<keyword evidence="4 6" id="KW-1133">Transmembrane helix</keyword>
<feature type="transmembrane region" description="Helical" evidence="6">
    <location>
        <begin position="311"/>
        <end position="329"/>
    </location>
</feature>
<evidence type="ECO:0000256" key="1">
    <source>
        <dbReference type="ARBA" id="ARBA00004141"/>
    </source>
</evidence>
<keyword evidence="5 6" id="KW-0472">Membrane</keyword>
<dbReference type="PANTHER" id="PTHR31627">
    <property type="entry name" value="SERPENTINE RECEPTOR CLASS GAMMA-RELATED"/>
    <property type="match status" value="1"/>
</dbReference>
<keyword evidence="3 6" id="KW-0812">Transmembrane</keyword>
<dbReference type="AlphaFoldDB" id="A0AAE8ZZG3"/>
<feature type="transmembrane region" description="Helical" evidence="6">
    <location>
        <begin position="429"/>
        <end position="454"/>
    </location>
</feature>
<gene>
    <name evidence="7" type="ORF">L3Y34_007510</name>
</gene>
<feature type="transmembrane region" description="Helical" evidence="6">
    <location>
        <begin position="358"/>
        <end position="379"/>
    </location>
</feature>
<comment type="caution">
    <text evidence="6">Lacks conserved residue(s) required for the propagation of feature annotation.</text>
</comment>